<organism evidence="2">
    <name type="scientific">Cacopsylla melanoneura</name>
    <dbReference type="NCBI Taxonomy" id="428564"/>
    <lineage>
        <taxon>Eukaryota</taxon>
        <taxon>Metazoa</taxon>
        <taxon>Ecdysozoa</taxon>
        <taxon>Arthropoda</taxon>
        <taxon>Hexapoda</taxon>
        <taxon>Insecta</taxon>
        <taxon>Pterygota</taxon>
        <taxon>Neoptera</taxon>
        <taxon>Paraneoptera</taxon>
        <taxon>Hemiptera</taxon>
        <taxon>Sternorrhyncha</taxon>
        <taxon>Psylloidea</taxon>
        <taxon>Psyllidae</taxon>
        <taxon>Psyllinae</taxon>
        <taxon>Cacopsylla</taxon>
    </lineage>
</organism>
<dbReference type="EMBL" id="HBUF01065290">
    <property type="protein sequence ID" value="CAG6627421.1"/>
    <property type="molecule type" value="Transcribed_RNA"/>
</dbReference>
<reference evidence="2" key="1">
    <citation type="submission" date="2021-05" db="EMBL/GenBank/DDBJ databases">
        <authorList>
            <person name="Alioto T."/>
            <person name="Alioto T."/>
            <person name="Gomez Garrido J."/>
        </authorList>
    </citation>
    <scope>NUCLEOTIDE SEQUENCE</scope>
</reference>
<evidence type="ECO:0000313" key="2">
    <source>
        <dbReference type="EMBL" id="CAG6627421.1"/>
    </source>
</evidence>
<protein>
    <submittedName>
        <fullName evidence="2">Uncharacterized protein</fullName>
    </submittedName>
</protein>
<proteinExistence type="predicted"/>
<keyword evidence="1" id="KW-0812">Transmembrane</keyword>
<feature type="transmembrane region" description="Helical" evidence="1">
    <location>
        <begin position="92"/>
        <end position="114"/>
    </location>
</feature>
<keyword evidence="1" id="KW-1133">Transmembrane helix</keyword>
<accession>A0A8D8Q912</accession>
<sequence>MIQCRQDKGFLNQAHKVQLGQNYHVPARSSWMGHSRGLPMRQPPHNNIDGGAHHTTAVDKWTGETGTIPALSMKPARTLPFSMDDILGAPTYITVIATTITSVIMTIMVAICCLRRCGVNLSRHQDVKHAMKAGG</sequence>
<dbReference type="AlphaFoldDB" id="A0A8D8Q912"/>
<name>A0A8D8Q912_9HEMI</name>
<keyword evidence="1" id="KW-0472">Membrane</keyword>
<evidence type="ECO:0000256" key="1">
    <source>
        <dbReference type="SAM" id="Phobius"/>
    </source>
</evidence>